<organism evidence="10 11">
    <name type="scientific">Edaphobacter dinghuensis</name>
    <dbReference type="NCBI Taxonomy" id="1560005"/>
    <lineage>
        <taxon>Bacteria</taxon>
        <taxon>Pseudomonadati</taxon>
        <taxon>Acidobacteriota</taxon>
        <taxon>Terriglobia</taxon>
        <taxon>Terriglobales</taxon>
        <taxon>Acidobacteriaceae</taxon>
        <taxon>Edaphobacter</taxon>
    </lineage>
</organism>
<proteinExistence type="inferred from homology"/>
<feature type="transmembrane region" description="Helical" evidence="8">
    <location>
        <begin position="375"/>
        <end position="394"/>
    </location>
</feature>
<dbReference type="PROSITE" id="PS50850">
    <property type="entry name" value="MFS"/>
    <property type="match status" value="1"/>
</dbReference>
<gene>
    <name evidence="10" type="ORF">GCM10011585_08650</name>
</gene>
<feature type="transmembrane region" description="Helical" evidence="8">
    <location>
        <begin position="168"/>
        <end position="187"/>
    </location>
</feature>
<comment type="subcellular location">
    <subcellularLocation>
        <location evidence="1">Membrane</location>
        <topology evidence="1">Multi-pass membrane protein</topology>
    </subcellularLocation>
</comment>
<keyword evidence="5 8" id="KW-1133">Transmembrane helix</keyword>
<dbReference type="RefSeq" id="WP_188552881.1">
    <property type="nucleotide sequence ID" value="NZ_BMGT01000001.1"/>
</dbReference>
<feature type="domain" description="Major facilitator superfamily (MFS) profile" evidence="9">
    <location>
        <begin position="10"/>
        <end position="428"/>
    </location>
</feature>
<evidence type="ECO:0000256" key="8">
    <source>
        <dbReference type="SAM" id="Phobius"/>
    </source>
</evidence>
<evidence type="ECO:0000256" key="5">
    <source>
        <dbReference type="ARBA" id="ARBA00022989"/>
    </source>
</evidence>
<comment type="caution">
    <text evidence="10">The sequence shown here is derived from an EMBL/GenBank/DDBJ whole genome shotgun (WGS) entry which is preliminary data.</text>
</comment>
<sequence>MALNTFLIRSALTGALGGLLFGFDTAVIAGTTHALTGQFHLTPFQLGFTVSIALWGTVVGAICSGDIGQRYGSRAVLRVLAVLYVLSAAGCALAWSWPIFLIARCIGGLAIGGSSVLGPVYIAELAPANYRGRLVGLFQINIVVGILLAYFSNLVVASFHLGLSEWRWEFGVAALPAVFFLLMLFGIPHSPRWLVMQGRVDEARTTIFAIGGPDAEAELNAIAASIHASRDSSKEPLFRKKYRYPIFLAITIAAFNQLSGINAVLYYLNDIFASAGFDSISGGVQTVIIGAVNLVSTLLAMALIDRLGRKTLLLIGCVGMTIGLSGIATTFITGRWRGALIFFLGGYIASFALSSGSVIWVYVSEIFPNAIRVKGQALGSTVLWVMNGMISLIFPSLAAKSASLPFVFFAVLMVAQFFITLFLFPETKGLSLEQVQAKLRIAES</sequence>
<dbReference type="InterPro" id="IPR036259">
    <property type="entry name" value="MFS_trans_sf"/>
</dbReference>
<evidence type="ECO:0000313" key="10">
    <source>
        <dbReference type="EMBL" id="GGG68912.1"/>
    </source>
</evidence>
<reference evidence="10" key="1">
    <citation type="journal article" date="2014" name="Int. J. Syst. Evol. Microbiol.">
        <title>Complete genome sequence of Corynebacterium casei LMG S-19264T (=DSM 44701T), isolated from a smear-ripened cheese.</title>
        <authorList>
            <consortium name="US DOE Joint Genome Institute (JGI-PGF)"/>
            <person name="Walter F."/>
            <person name="Albersmeier A."/>
            <person name="Kalinowski J."/>
            <person name="Ruckert C."/>
        </authorList>
    </citation>
    <scope>NUCLEOTIDE SEQUENCE</scope>
    <source>
        <strain evidence="10">CGMCC 1.12997</strain>
    </source>
</reference>
<feature type="transmembrane region" description="Helical" evidence="8">
    <location>
        <begin position="280"/>
        <end position="304"/>
    </location>
</feature>
<dbReference type="Pfam" id="PF00083">
    <property type="entry name" value="Sugar_tr"/>
    <property type="match status" value="1"/>
</dbReference>
<dbReference type="InterPro" id="IPR020846">
    <property type="entry name" value="MFS_dom"/>
</dbReference>
<evidence type="ECO:0000256" key="6">
    <source>
        <dbReference type="ARBA" id="ARBA00023136"/>
    </source>
</evidence>
<dbReference type="PRINTS" id="PR00171">
    <property type="entry name" value="SUGRTRNSPORT"/>
</dbReference>
<keyword evidence="11" id="KW-1185">Reference proteome</keyword>
<dbReference type="SUPFAM" id="SSF103473">
    <property type="entry name" value="MFS general substrate transporter"/>
    <property type="match status" value="1"/>
</dbReference>
<dbReference type="Proteomes" id="UP000647241">
    <property type="component" value="Unassembled WGS sequence"/>
</dbReference>
<feature type="transmembrane region" description="Helical" evidence="8">
    <location>
        <begin position="406"/>
        <end position="424"/>
    </location>
</feature>
<evidence type="ECO:0000256" key="7">
    <source>
        <dbReference type="RuleBase" id="RU003346"/>
    </source>
</evidence>
<feature type="transmembrane region" description="Helical" evidence="8">
    <location>
        <begin position="101"/>
        <end position="122"/>
    </location>
</feature>
<feature type="transmembrane region" description="Helical" evidence="8">
    <location>
        <begin position="244"/>
        <end position="268"/>
    </location>
</feature>
<evidence type="ECO:0000256" key="2">
    <source>
        <dbReference type="ARBA" id="ARBA00010992"/>
    </source>
</evidence>
<dbReference type="InterPro" id="IPR050820">
    <property type="entry name" value="MFS_Sugar_Transporter"/>
</dbReference>
<dbReference type="GO" id="GO:0022857">
    <property type="term" value="F:transmembrane transporter activity"/>
    <property type="evidence" value="ECO:0007669"/>
    <property type="project" value="InterPro"/>
</dbReference>
<dbReference type="Gene3D" id="1.20.1250.20">
    <property type="entry name" value="MFS general substrate transporter like domains"/>
    <property type="match status" value="1"/>
</dbReference>
<feature type="transmembrane region" description="Helical" evidence="8">
    <location>
        <begin position="75"/>
        <end position="95"/>
    </location>
</feature>
<feature type="transmembrane region" description="Helical" evidence="8">
    <location>
        <begin position="339"/>
        <end position="363"/>
    </location>
</feature>
<dbReference type="InterPro" id="IPR003663">
    <property type="entry name" value="Sugar/inositol_transpt"/>
</dbReference>
<dbReference type="GO" id="GO:0016020">
    <property type="term" value="C:membrane"/>
    <property type="evidence" value="ECO:0007669"/>
    <property type="project" value="UniProtKB-SubCell"/>
</dbReference>
<protein>
    <submittedName>
        <fullName evidence="10">MFS transporter</fullName>
    </submittedName>
</protein>
<evidence type="ECO:0000259" key="9">
    <source>
        <dbReference type="PROSITE" id="PS50850"/>
    </source>
</evidence>
<evidence type="ECO:0000256" key="1">
    <source>
        <dbReference type="ARBA" id="ARBA00004141"/>
    </source>
</evidence>
<name>A0A917H6H3_9BACT</name>
<dbReference type="InterPro" id="IPR005829">
    <property type="entry name" value="Sugar_transporter_CS"/>
</dbReference>
<comment type="similarity">
    <text evidence="2 7">Belongs to the major facilitator superfamily. Sugar transporter (TC 2.A.1.1) family.</text>
</comment>
<dbReference type="NCBIfam" id="TIGR00879">
    <property type="entry name" value="SP"/>
    <property type="match status" value="1"/>
</dbReference>
<evidence type="ECO:0000256" key="3">
    <source>
        <dbReference type="ARBA" id="ARBA00022448"/>
    </source>
</evidence>
<feature type="transmembrane region" description="Helical" evidence="8">
    <location>
        <begin position="134"/>
        <end position="156"/>
    </location>
</feature>
<accession>A0A917H6H3</accession>
<reference evidence="10" key="2">
    <citation type="submission" date="2020-09" db="EMBL/GenBank/DDBJ databases">
        <authorList>
            <person name="Sun Q."/>
            <person name="Zhou Y."/>
        </authorList>
    </citation>
    <scope>NUCLEOTIDE SEQUENCE</scope>
    <source>
        <strain evidence="10">CGMCC 1.12997</strain>
    </source>
</reference>
<dbReference type="PANTHER" id="PTHR48023:SF4">
    <property type="entry name" value="D-XYLOSE-PROTON SYMPORTER-LIKE 2"/>
    <property type="match status" value="1"/>
</dbReference>
<dbReference type="InterPro" id="IPR005828">
    <property type="entry name" value="MFS_sugar_transport-like"/>
</dbReference>
<dbReference type="AlphaFoldDB" id="A0A917H6H3"/>
<dbReference type="PROSITE" id="PS00217">
    <property type="entry name" value="SUGAR_TRANSPORT_2"/>
    <property type="match status" value="1"/>
</dbReference>
<evidence type="ECO:0000256" key="4">
    <source>
        <dbReference type="ARBA" id="ARBA00022692"/>
    </source>
</evidence>
<keyword evidence="4 8" id="KW-0812">Transmembrane</keyword>
<evidence type="ECO:0000313" key="11">
    <source>
        <dbReference type="Proteomes" id="UP000647241"/>
    </source>
</evidence>
<dbReference type="EMBL" id="BMGT01000001">
    <property type="protein sequence ID" value="GGG68912.1"/>
    <property type="molecule type" value="Genomic_DNA"/>
</dbReference>
<feature type="transmembrane region" description="Helical" evidence="8">
    <location>
        <begin position="311"/>
        <end position="333"/>
    </location>
</feature>
<keyword evidence="6 8" id="KW-0472">Membrane</keyword>
<dbReference type="PANTHER" id="PTHR48023">
    <property type="entry name" value="D-XYLOSE-PROTON SYMPORTER-LIKE 2"/>
    <property type="match status" value="1"/>
</dbReference>
<keyword evidence="3 7" id="KW-0813">Transport</keyword>
<feature type="transmembrane region" description="Helical" evidence="8">
    <location>
        <begin position="44"/>
        <end position="63"/>
    </location>
</feature>
<dbReference type="PROSITE" id="PS00216">
    <property type="entry name" value="SUGAR_TRANSPORT_1"/>
    <property type="match status" value="1"/>
</dbReference>